<evidence type="ECO:0000313" key="2">
    <source>
        <dbReference type="Proteomes" id="UP000094336"/>
    </source>
</evidence>
<organism evidence="1 2">
    <name type="scientific">Babjeviella inositovora NRRL Y-12698</name>
    <dbReference type="NCBI Taxonomy" id="984486"/>
    <lineage>
        <taxon>Eukaryota</taxon>
        <taxon>Fungi</taxon>
        <taxon>Dikarya</taxon>
        <taxon>Ascomycota</taxon>
        <taxon>Saccharomycotina</taxon>
        <taxon>Pichiomycetes</taxon>
        <taxon>Serinales incertae sedis</taxon>
        <taxon>Babjeviella</taxon>
    </lineage>
</organism>
<keyword evidence="2" id="KW-1185">Reference proteome</keyword>
<protein>
    <submittedName>
        <fullName evidence="1">Uncharacterized protein</fullName>
    </submittedName>
</protein>
<name>A0A1E3QL47_9ASCO</name>
<dbReference type="AlphaFoldDB" id="A0A1E3QL47"/>
<gene>
    <name evidence="1" type="ORF">BABINDRAFT_14577</name>
</gene>
<accession>A0A1E3QL47</accession>
<dbReference type="GeneID" id="30145026"/>
<dbReference type="Proteomes" id="UP000094336">
    <property type="component" value="Unassembled WGS sequence"/>
</dbReference>
<sequence length="693" mass="76745">MVNSGSLTSVKSSLYSTTTSISELSSTTTPTSTFLATHDHLPDSRAWRSYLNSPHNFHLLPIETVFREKIRLDTENFWYKQSNTISGTIELAKPVSNMKRATEISSVKVFFEGHISLSDPSWDKMFICEENWLDGVQFPYNLKVGKTLSVPFQFLVPEIISESLPCGEILHQRLPPTSGNTSSCGYLFNNGPLETTHNNILNLQDQNICVTYFIKVLVTGKKDVTVDSSDLLLPSEAAFKAKVNLLNNSLVFRQNDMLAGTVNISKPVSKAGTSEISSVGLSLEGHVTSSNPTHCFDHTFLKVESQLGSGIQFPCRLEALDNLSLSFEFLIPELVDDDETLHQRLPPSCGDTAGCGYVFCVNNPSLNSFLYSRNLQDEASSVTYFLKLVVTGKGSCSDNELLQVTRSQVKVLPSYSAPSPYVPNTLKLDSKVYYGLQEVYPEIGEAATDYAVGWTNRNKLMATNRFAGYDIRAPVPKPLRVNAKGIGTFPIELLLSQNQPGSPSKLASISVKLVQSVHVSLNGLIPTHIPIGPELTEQEHLLFDSRETGAIFTQEPYRCLPPYDKAEPAPPVETQHLLKLSIPARTVAGLRLPPTFHTRLINVTYHLLYRLQFRKESVKGMVNGSALSKFSKFCFHGAKGNLEAIEINVPVVLLSEWKGCPDWAFTDDEIFYGYALTETPPAYLLYDGFGHGY</sequence>
<proteinExistence type="predicted"/>
<evidence type="ECO:0000313" key="1">
    <source>
        <dbReference type="EMBL" id="ODQ78405.1"/>
    </source>
</evidence>
<dbReference type="RefSeq" id="XP_018983733.1">
    <property type="nucleotide sequence ID" value="XM_019127173.1"/>
</dbReference>
<reference evidence="2" key="1">
    <citation type="submission" date="2016-05" db="EMBL/GenBank/DDBJ databases">
        <title>Comparative genomics of biotechnologically important yeasts.</title>
        <authorList>
            <consortium name="DOE Joint Genome Institute"/>
            <person name="Riley R."/>
            <person name="Haridas S."/>
            <person name="Wolfe K.H."/>
            <person name="Lopes M.R."/>
            <person name="Hittinger C.T."/>
            <person name="Goker M."/>
            <person name="Salamov A."/>
            <person name="Wisecaver J."/>
            <person name="Long T.M."/>
            <person name="Aerts A.L."/>
            <person name="Barry K."/>
            <person name="Choi C."/>
            <person name="Clum A."/>
            <person name="Coughlan A.Y."/>
            <person name="Deshpande S."/>
            <person name="Douglass A.P."/>
            <person name="Hanson S.J."/>
            <person name="Klenk H.-P."/>
            <person name="Labutti K."/>
            <person name="Lapidus A."/>
            <person name="Lindquist E."/>
            <person name="Lipzen A."/>
            <person name="Meier-Kolthoff J.P."/>
            <person name="Ohm R.A."/>
            <person name="Otillar R.P."/>
            <person name="Pangilinan J."/>
            <person name="Peng Y."/>
            <person name="Rokas A."/>
            <person name="Rosa C.A."/>
            <person name="Scheuner C."/>
            <person name="Sibirny A.A."/>
            <person name="Slot J.C."/>
            <person name="Stielow J.B."/>
            <person name="Sun H."/>
            <person name="Kurtzman C.P."/>
            <person name="Blackwell M."/>
            <person name="Grigoriev I.V."/>
            <person name="Jeffries T.W."/>
        </authorList>
    </citation>
    <scope>NUCLEOTIDE SEQUENCE [LARGE SCALE GENOMIC DNA]</scope>
    <source>
        <strain evidence="2">NRRL Y-12698</strain>
    </source>
</reference>
<dbReference type="EMBL" id="KV454435">
    <property type="protein sequence ID" value="ODQ78405.1"/>
    <property type="molecule type" value="Genomic_DNA"/>
</dbReference>